<reference evidence="2" key="2">
    <citation type="submission" date="2025-09" db="UniProtKB">
        <authorList>
            <consortium name="Ensembl"/>
        </authorList>
    </citation>
    <scope>IDENTIFICATION</scope>
</reference>
<name>A0A8C6HHX7_MUSSI</name>
<reference evidence="2" key="1">
    <citation type="submission" date="2025-08" db="UniProtKB">
        <authorList>
            <consortium name="Ensembl"/>
        </authorList>
    </citation>
    <scope>IDENTIFICATION</scope>
</reference>
<organism evidence="2 3">
    <name type="scientific">Mus spicilegus</name>
    <name type="common">Mound-building mouse</name>
    <dbReference type="NCBI Taxonomy" id="10103"/>
    <lineage>
        <taxon>Eukaryota</taxon>
        <taxon>Metazoa</taxon>
        <taxon>Chordata</taxon>
        <taxon>Craniata</taxon>
        <taxon>Vertebrata</taxon>
        <taxon>Euteleostomi</taxon>
        <taxon>Mammalia</taxon>
        <taxon>Eutheria</taxon>
        <taxon>Euarchontoglires</taxon>
        <taxon>Glires</taxon>
        <taxon>Rodentia</taxon>
        <taxon>Myomorpha</taxon>
        <taxon>Muroidea</taxon>
        <taxon>Muridae</taxon>
        <taxon>Murinae</taxon>
        <taxon>Mus</taxon>
        <taxon>Mus</taxon>
    </lineage>
</organism>
<evidence type="ECO:0000313" key="3">
    <source>
        <dbReference type="Proteomes" id="UP000694415"/>
    </source>
</evidence>
<feature type="region of interest" description="Disordered" evidence="1">
    <location>
        <begin position="80"/>
        <end position="115"/>
    </location>
</feature>
<accession>A0A8C6HHX7</accession>
<sequence length="115" mass="12808">MAENPTFGDKDRFLTQQRGPRLGTWLRSLPAGASCEAMTPRQPFVILREDVISLLMPEEKAGNTGVIGAISPMLTSNWRRPSLNHGARDQTQNFTNDDSMLPTELHTQPLPTKFS</sequence>
<protein>
    <submittedName>
        <fullName evidence="2">RIKEN cDNA A630095N17 gene</fullName>
    </submittedName>
</protein>
<evidence type="ECO:0000256" key="1">
    <source>
        <dbReference type="SAM" id="MobiDB-lite"/>
    </source>
</evidence>
<dbReference type="GeneTree" id="ENSGT00860000135603"/>
<feature type="compositionally biased region" description="Polar residues" evidence="1">
    <location>
        <begin position="105"/>
        <end position="115"/>
    </location>
</feature>
<dbReference type="AlphaFoldDB" id="A0A8C6HHX7"/>
<feature type="compositionally biased region" description="Polar residues" evidence="1">
    <location>
        <begin position="89"/>
        <end position="98"/>
    </location>
</feature>
<proteinExistence type="predicted"/>
<dbReference type="Ensembl" id="ENSMSIT00000026956.1">
    <property type="protein sequence ID" value="ENSMSIP00000021386.1"/>
    <property type="gene ID" value="ENSMSIG00000018152.1"/>
</dbReference>
<dbReference type="Proteomes" id="UP000694415">
    <property type="component" value="Unplaced"/>
</dbReference>
<keyword evidence="3" id="KW-1185">Reference proteome</keyword>
<evidence type="ECO:0000313" key="2">
    <source>
        <dbReference type="Ensembl" id="ENSMSIP00000021386.1"/>
    </source>
</evidence>